<evidence type="ECO:0000313" key="3">
    <source>
        <dbReference type="Proteomes" id="UP001626628"/>
    </source>
</evidence>
<protein>
    <submittedName>
        <fullName evidence="2">Uncharacterized protein</fullName>
    </submittedName>
</protein>
<dbReference type="Proteomes" id="UP001626628">
    <property type="component" value="Chromosome"/>
</dbReference>
<organism evidence="2 3">
    <name type="scientific">Streptomyces sirii</name>
    <dbReference type="NCBI Taxonomy" id="3127701"/>
    <lineage>
        <taxon>Bacteria</taxon>
        <taxon>Bacillati</taxon>
        <taxon>Actinomycetota</taxon>
        <taxon>Actinomycetes</taxon>
        <taxon>Kitasatosporales</taxon>
        <taxon>Streptomycetaceae</taxon>
        <taxon>Streptomyces</taxon>
    </lineage>
</organism>
<keyword evidence="3" id="KW-1185">Reference proteome</keyword>
<accession>A0ABZ2QI40</accession>
<dbReference type="InterPro" id="IPR045428">
    <property type="entry name" value="EACC1"/>
</dbReference>
<dbReference type="Pfam" id="PF19953">
    <property type="entry name" value="EACC1"/>
    <property type="match status" value="1"/>
</dbReference>
<evidence type="ECO:0000313" key="2">
    <source>
        <dbReference type="EMBL" id="WXK76183.1"/>
    </source>
</evidence>
<sequence>MLTAEAWAQGRGTAAGAAVRVRIEVDHGGVADGRGEDAGEAVRSLYTWLSGDPEVAGGAGLSLVRRAEEPGRMGPVPEAVQAVFDSGVQVASLVVAVAGWRSTRPRGDRVHIERAGVRVTVDGGDPEAVARVLRALGEGADPRSGDDEGPGAPVDPRP</sequence>
<name>A0ABZ2QI40_9ACTN</name>
<dbReference type="EMBL" id="CP147982">
    <property type="protein sequence ID" value="WXK76183.1"/>
    <property type="molecule type" value="Genomic_DNA"/>
</dbReference>
<proteinExistence type="predicted"/>
<dbReference type="RefSeq" id="WP_399144345.1">
    <property type="nucleotide sequence ID" value="NZ_CP147982.1"/>
</dbReference>
<feature type="region of interest" description="Disordered" evidence="1">
    <location>
        <begin position="136"/>
        <end position="158"/>
    </location>
</feature>
<reference evidence="2 3" key="1">
    <citation type="submission" date="2024-03" db="EMBL/GenBank/DDBJ databases">
        <title>The complete genome of Streptomyces sirii sp.nov.</title>
        <authorList>
            <person name="Zakalyukina Y.V."/>
            <person name="Belik A.R."/>
            <person name="Biryukov M.V."/>
            <person name="Baturina O.A."/>
            <person name="Kabilov M.R."/>
        </authorList>
    </citation>
    <scope>NUCLEOTIDE SEQUENCE [LARGE SCALE GENOMIC DNA]</scope>
    <source>
        <strain evidence="2 3">BP-8</strain>
    </source>
</reference>
<evidence type="ECO:0000256" key="1">
    <source>
        <dbReference type="SAM" id="MobiDB-lite"/>
    </source>
</evidence>
<gene>
    <name evidence="2" type="ORF">WAB15_09415</name>
</gene>